<dbReference type="InterPro" id="IPR024302">
    <property type="entry name" value="SusD-like"/>
</dbReference>
<proteinExistence type="predicted"/>
<accession>A0ABS6YC70</accession>
<dbReference type="Pfam" id="PF12741">
    <property type="entry name" value="SusD-like"/>
    <property type="match status" value="1"/>
</dbReference>
<keyword evidence="1" id="KW-0449">Lipoprotein</keyword>
<protein>
    <submittedName>
        <fullName evidence="1">SusD/RagB family nutrient-binding outer membrane lipoprotein</fullName>
    </submittedName>
</protein>
<sequence>MKYNKILKSLTYGLIVTMGVGTMASCTDGFEEANRQGNRASADELGRDNYSTGSFFIQMQNNAFPEQENAYQMNEDLIGNYLGRYMTYANNGFSDKNFARFNAPNGWVRYPFRDALPKVTSAFKDIERLTNKSGVTYAQALILKAQALLRLTDMYGPLPIGEESNVNAYSTQEKVYKTLIANLNTATDIIQPIIIASADAKANEEYDKVYSGKLSNWFKLANSLKLRMAIRMRFADPSYAKQVGEAAVQAGVITQNSENCAITYVPNGQYKTSIEWGDSRACADIESYMTGYSDPRISKYFKDTETKGARSVIGCLAGAAVGNKAIAGKLYSAANVEQSTRGVWLTASEVTFCRAEGALAGWSNMGGTVKSLYEQAITLSFEQWGAANVSAYLADNTSVQANYEDAANGFGSNQTAVSNITIAWDDSATDEVKLERLITQKWIALFPDGQEGWNEIRRTGYPKVFPVAQSTSGYTIKVPNRIPFDSDELINNRASYEEAVQMLGGADNYATKMWWQKK</sequence>
<keyword evidence="2" id="KW-1185">Reference proteome</keyword>
<comment type="caution">
    <text evidence="1">The sequence shown here is derived from an EMBL/GenBank/DDBJ whole genome shotgun (WGS) entry which is preliminary data.</text>
</comment>
<name>A0ABS6YC70_9BACT</name>
<reference evidence="1 2" key="1">
    <citation type="submission" date="2021-07" db="EMBL/GenBank/DDBJ databases">
        <title>Genomic diversity and antimicrobial resistance of Prevotella spp. isolated from chronic lung disease airways.</title>
        <authorList>
            <person name="Webb K.A."/>
            <person name="Olagoke O.S."/>
            <person name="Baird T."/>
            <person name="Neill J."/>
            <person name="Pham A."/>
            <person name="Wells T.J."/>
            <person name="Ramsay K.A."/>
            <person name="Bell S.C."/>
            <person name="Sarovich D.S."/>
            <person name="Price E.P."/>
        </authorList>
    </citation>
    <scope>NUCLEOTIDE SEQUENCE [LARGE SCALE GENOMIC DNA]</scope>
    <source>
        <strain evidence="1 2">SCHI0011.S.12</strain>
    </source>
</reference>
<organism evidence="1 2">
    <name type="scientific">Hoylesella nanceiensis</name>
    <dbReference type="NCBI Taxonomy" id="425941"/>
    <lineage>
        <taxon>Bacteria</taxon>
        <taxon>Pseudomonadati</taxon>
        <taxon>Bacteroidota</taxon>
        <taxon>Bacteroidia</taxon>
        <taxon>Bacteroidales</taxon>
        <taxon>Prevotellaceae</taxon>
        <taxon>Hoylesella</taxon>
    </lineage>
</organism>
<dbReference type="Proteomes" id="UP000788426">
    <property type="component" value="Unassembled WGS sequence"/>
</dbReference>
<evidence type="ECO:0000313" key="2">
    <source>
        <dbReference type="Proteomes" id="UP000788426"/>
    </source>
</evidence>
<gene>
    <name evidence="1" type="ORF">KZO38_05210</name>
</gene>
<dbReference type="PROSITE" id="PS51257">
    <property type="entry name" value="PROKAR_LIPOPROTEIN"/>
    <property type="match status" value="1"/>
</dbReference>
<dbReference type="EMBL" id="JAHXCT010000003">
    <property type="protein sequence ID" value="MBW4769157.1"/>
    <property type="molecule type" value="Genomic_DNA"/>
</dbReference>
<dbReference type="RefSeq" id="WP_219480753.1">
    <property type="nucleotide sequence ID" value="NZ_JAHXCT010000003.1"/>
</dbReference>
<evidence type="ECO:0000313" key="1">
    <source>
        <dbReference type="EMBL" id="MBW4769157.1"/>
    </source>
</evidence>